<comment type="subcellular location">
    <subcellularLocation>
        <location evidence="1">Nucleus</location>
    </subcellularLocation>
</comment>
<evidence type="ECO:0000256" key="11">
    <source>
        <dbReference type="SAM" id="SignalP"/>
    </source>
</evidence>
<dbReference type="InterPro" id="IPR036388">
    <property type="entry name" value="WH-like_DNA-bd_sf"/>
</dbReference>
<feature type="chain" id="PRO_5044871028" description="HSF-type DNA-binding domain-containing protein" evidence="11">
    <location>
        <begin position="22"/>
        <end position="372"/>
    </location>
</feature>
<evidence type="ECO:0000256" key="3">
    <source>
        <dbReference type="ARBA" id="ARBA00022553"/>
    </source>
</evidence>
<accession>A0ABC8S7C7</accession>
<keyword evidence="8" id="KW-0539">Nucleus</keyword>
<evidence type="ECO:0000313" key="13">
    <source>
        <dbReference type="EMBL" id="CAK9152725.1"/>
    </source>
</evidence>
<dbReference type="EMBL" id="CAUOFW020002289">
    <property type="protein sequence ID" value="CAK9152725.1"/>
    <property type="molecule type" value="Genomic_DNA"/>
</dbReference>
<dbReference type="PRINTS" id="PR00056">
    <property type="entry name" value="HSFDOMAIN"/>
</dbReference>
<comment type="similarity">
    <text evidence="9">Belongs to the HSF family.</text>
</comment>
<evidence type="ECO:0000256" key="6">
    <source>
        <dbReference type="ARBA" id="ARBA00023125"/>
    </source>
</evidence>
<keyword evidence="7" id="KW-0804">Transcription</keyword>
<evidence type="ECO:0000256" key="9">
    <source>
        <dbReference type="RuleBase" id="RU004020"/>
    </source>
</evidence>
<reference evidence="13 14" key="1">
    <citation type="submission" date="2024-02" db="EMBL/GenBank/DDBJ databases">
        <authorList>
            <person name="Vignale AGUSTIN F."/>
            <person name="Sosa J E."/>
            <person name="Modenutti C."/>
        </authorList>
    </citation>
    <scope>NUCLEOTIDE SEQUENCE [LARGE SCALE GENOMIC DNA]</scope>
</reference>
<evidence type="ECO:0000256" key="10">
    <source>
        <dbReference type="SAM" id="Coils"/>
    </source>
</evidence>
<dbReference type="PANTHER" id="PTHR10015">
    <property type="entry name" value="HEAT SHOCK TRANSCRIPTION FACTOR"/>
    <property type="match status" value="1"/>
</dbReference>
<keyword evidence="11" id="KW-0732">Signal</keyword>
<feature type="signal peptide" evidence="11">
    <location>
        <begin position="1"/>
        <end position="21"/>
    </location>
</feature>
<protein>
    <recommendedName>
        <fullName evidence="12">HSF-type DNA-binding domain-containing protein</fullName>
    </recommendedName>
</protein>
<dbReference type="InterPro" id="IPR000232">
    <property type="entry name" value="HSF_DNA-bd"/>
</dbReference>
<organism evidence="13 14">
    <name type="scientific">Ilex paraguariensis</name>
    <name type="common">yerba mate</name>
    <dbReference type="NCBI Taxonomy" id="185542"/>
    <lineage>
        <taxon>Eukaryota</taxon>
        <taxon>Viridiplantae</taxon>
        <taxon>Streptophyta</taxon>
        <taxon>Embryophyta</taxon>
        <taxon>Tracheophyta</taxon>
        <taxon>Spermatophyta</taxon>
        <taxon>Magnoliopsida</taxon>
        <taxon>eudicotyledons</taxon>
        <taxon>Gunneridae</taxon>
        <taxon>Pentapetalae</taxon>
        <taxon>asterids</taxon>
        <taxon>campanulids</taxon>
        <taxon>Aquifoliales</taxon>
        <taxon>Aquifoliaceae</taxon>
        <taxon>Ilex</taxon>
    </lineage>
</organism>
<keyword evidence="3" id="KW-0597">Phosphoprotein</keyword>
<dbReference type="SUPFAM" id="SSF46785">
    <property type="entry name" value="Winged helix' DNA-binding domain"/>
    <property type="match status" value="1"/>
</dbReference>
<dbReference type="Pfam" id="PF00447">
    <property type="entry name" value="HSF_DNA-bind"/>
    <property type="match status" value="1"/>
</dbReference>
<evidence type="ECO:0000256" key="4">
    <source>
        <dbReference type="ARBA" id="ARBA00023015"/>
    </source>
</evidence>
<evidence type="ECO:0000256" key="8">
    <source>
        <dbReference type="ARBA" id="ARBA00023242"/>
    </source>
</evidence>
<dbReference type="SMART" id="SM00415">
    <property type="entry name" value="HSF"/>
    <property type="match status" value="1"/>
</dbReference>
<evidence type="ECO:0000256" key="7">
    <source>
        <dbReference type="ARBA" id="ARBA00023163"/>
    </source>
</evidence>
<dbReference type="Gene3D" id="1.10.10.10">
    <property type="entry name" value="Winged helix-like DNA-binding domain superfamily/Winged helix DNA-binding domain"/>
    <property type="match status" value="1"/>
</dbReference>
<keyword evidence="10" id="KW-0175">Coiled coil</keyword>
<dbReference type="GO" id="GO:0003677">
    <property type="term" value="F:DNA binding"/>
    <property type="evidence" value="ECO:0007669"/>
    <property type="project" value="UniProtKB-KW"/>
</dbReference>
<evidence type="ECO:0000256" key="5">
    <source>
        <dbReference type="ARBA" id="ARBA00023016"/>
    </source>
</evidence>
<gene>
    <name evidence="13" type="ORF">ILEXP_LOCUS20958</name>
</gene>
<dbReference type="PANTHER" id="PTHR10015:SF332">
    <property type="entry name" value="HEAT STRESS TRANSCRIPTION FACTOR C-1"/>
    <property type="match status" value="1"/>
</dbReference>
<keyword evidence="4" id="KW-0805">Transcription regulation</keyword>
<feature type="coiled-coil region" evidence="10">
    <location>
        <begin position="133"/>
        <end position="187"/>
    </location>
</feature>
<keyword evidence="5" id="KW-0346">Stress response</keyword>
<name>A0ABC8S7C7_9AQUA</name>
<keyword evidence="14" id="KW-1185">Reference proteome</keyword>
<keyword evidence="6" id="KW-0238">DNA-binding</keyword>
<dbReference type="GO" id="GO:0005634">
    <property type="term" value="C:nucleus"/>
    <property type="evidence" value="ECO:0007669"/>
    <property type="project" value="UniProtKB-SubCell"/>
</dbReference>
<evidence type="ECO:0000259" key="12">
    <source>
        <dbReference type="PROSITE" id="PS00434"/>
    </source>
</evidence>
<dbReference type="PROSITE" id="PS00434">
    <property type="entry name" value="HSF_DOMAIN"/>
    <property type="match status" value="1"/>
</dbReference>
<dbReference type="AlphaFoldDB" id="A0ABC8S7C7"/>
<feature type="domain" description="HSF-type DNA-binding" evidence="12">
    <location>
        <begin position="84"/>
        <end position="108"/>
    </location>
</feature>
<evidence type="ECO:0000256" key="2">
    <source>
        <dbReference type="ARBA" id="ARBA00011233"/>
    </source>
</evidence>
<evidence type="ECO:0000313" key="14">
    <source>
        <dbReference type="Proteomes" id="UP001642360"/>
    </source>
</evidence>
<proteinExistence type="inferred from homology"/>
<comment type="subunit">
    <text evidence="2">Homotrimer.</text>
</comment>
<comment type="caution">
    <text evidence="13">The sequence shown here is derived from an EMBL/GenBank/DDBJ whole genome shotgun (WGS) entry which is preliminary data.</text>
</comment>
<evidence type="ECO:0000256" key="1">
    <source>
        <dbReference type="ARBA" id="ARBA00004123"/>
    </source>
</evidence>
<dbReference type="Proteomes" id="UP001642360">
    <property type="component" value="Unassembled WGS sequence"/>
</dbReference>
<sequence length="372" mass="41644">MTTGIRLAIVPAAATLPLLTGLDTTGKRRVIEREEMETENIVAPFVVKIYQMVNDQTTDSLISWGRANNSFIVIDPLDFSQKLLPAYFKHNNFSSFVRQLNTYGFRKVDPDRWEFASEWFLRGQTHLLKNIVRKKHSKNNHTMQNKLEDDEEEDRMLMEIERLKQEQKALEQELEGMNKRLEATERRPQKMLAFLSKVAEDPEILPRMMLPKEKTRRFGEKKRRLNLTISSLPSSSVMTEKSSVKSEAEEENTALYGATSFSSPEASFDTGKFCPLSSSPETPSTAWLSEGQFMGRYGITKEPYDCATTSTSLSSGFSGGNGCFAVVSPPVDRVEGYDNIISGGDLGNFGGVMAGIETSPPPYPFSLLGGGF</sequence>
<dbReference type="InterPro" id="IPR036390">
    <property type="entry name" value="WH_DNA-bd_sf"/>
</dbReference>
<dbReference type="FunFam" id="1.10.10.10:FF:000037">
    <property type="entry name" value="Heat stress transcription factor B-4"/>
    <property type="match status" value="1"/>
</dbReference>